<dbReference type="FunFam" id="1.20.1070.10:FF:000343">
    <property type="entry name" value="Uncharacterized protein"/>
    <property type="match status" value="1"/>
</dbReference>
<dbReference type="EnsemblMetazoa" id="XM_038196775.1">
    <property type="protein sequence ID" value="XP_038052703.1"/>
    <property type="gene ID" value="LOC119725370"/>
</dbReference>
<evidence type="ECO:0000256" key="3">
    <source>
        <dbReference type="ARBA" id="ARBA00022614"/>
    </source>
</evidence>
<dbReference type="SUPFAM" id="SSF52058">
    <property type="entry name" value="L domain-like"/>
    <property type="match status" value="1"/>
</dbReference>
<feature type="disulfide bond" evidence="12">
    <location>
        <begin position="389"/>
        <end position="404"/>
    </location>
</feature>
<dbReference type="PANTHER" id="PTHR24372">
    <property type="entry name" value="GLYCOPROTEIN HORMONE RECEPTOR"/>
    <property type="match status" value="1"/>
</dbReference>
<accession>A0A913ZLM6</accession>
<keyword evidence="3" id="KW-0433">Leucine-rich repeat</keyword>
<comment type="subcellular location">
    <subcellularLocation>
        <location evidence="1">Cell membrane</location>
        <topology evidence="1">Multi-pass membrane protein</topology>
    </subcellularLocation>
</comment>
<evidence type="ECO:0000256" key="13">
    <source>
        <dbReference type="RuleBase" id="RU000688"/>
    </source>
</evidence>
<dbReference type="Gene3D" id="3.80.10.10">
    <property type="entry name" value="Ribonuclease Inhibitor"/>
    <property type="match status" value="1"/>
</dbReference>
<evidence type="ECO:0000256" key="8">
    <source>
        <dbReference type="ARBA" id="ARBA00023136"/>
    </source>
</evidence>
<feature type="disulfide bond" evidence="12">
    <location>
        <begin position="591"/>
        <end position="606"/>
    </location>
</feature>
<dbReference type="Pfam" id="PF00057">
    <property type="entry name" value="Ldl_recept_a"/>
    <property type="match status" value="2"/>
</dbReference>
<feature type="disulfide bond" evidence="12">
    <location>
        <begin position="330"/>
        <end position="342"/>
    </location>
</feature>
<feature type="transmembrane region" description="Helical" evidence="14">
    <location>
        <begin position="1458"/>
        <end position="1481"/>
    </location>
</feature>
<feature type="transmembrane region" description="Helical" evidence="14">
    <location>
        <begin position="1257"/>
        <end position="1278"/>
    </location>
</feature>
<dbReference type="Pfam" id="PF13855">
    <property type="entry name" value="LRR_8"/>
    <property type="match status" value="1"/>
</dbReference>
<evidence type="ECO:0000259" key="16">
    <source>
        <dbReference type="PROSITE" id="PS01180"/>
    </source>
</evidence>
<dbReference type="SUPFAM" id="SSF57424">
    <property type="entry name" value="LDL receptor-like module"/>
    <property type="match status" value="6"/>
</dbReference>
<keyword evidence="9 12" id="KW-1015">Disulfide bond</keyword>
<dbReference type="Gene3D" id="2.60.120.290">
    <property type="entry name" value="Spermadhesin, CUB domain"/>
    <property type="match status" value="2"/>
</dbReference>
<dbReference type="Pfam" id="PF00431">
    <property type="entry name" value="CUB"/>
    <property type="match status" value="2"/>
</dbReference>
<evidence type="ECO:0000256" key="10">
    <source>
        <dbReference type="ARBA" id="ARBA00023170"/>
    </source>
</evidence>
<dbReference type="Gene3D" id="4.10.400.10">
    <property type="entry name" value="Low-density Lipoprotein Receptor"/>
    <property type="match status" value="6"/>
</dbReference>
<name>A0A913ZLM6_PATMI</name>
<dbReference type="InterPro" id="IPR035914">
    <property type="entry name" value="Sperma_CUB_dom_sf"/>
</dbReference>
<sequence length="1531" mass="169609">MFFVSTLVVLQATFWTVPSLNYGITDAYDCGDVSIQLNARSPDVTVQAPPASSACLASLACTWLVTSEPGSSIYLQILKHHPRQTSFGFDPENQDEVKIGEGNEPSDSTALSRIRLHQVPQLDDGRVYFVNSSLAWVEVTAQARVSPSCVQFELMFTQRENPGICDTNTVLCSHSSVCLPASAYCDSHVDCGDFSDQVDCEMCGNTTIPPLTPGVPHVIVYATSWRPTSSNQLNPQHTDCLWLIRAPNGTIVEINVLANNNVGPAISLGAVCEEGVREASKALFSLGAGELQIMYTNETNLWLLTDISPVIHYRRAVFEIRLTAYLKQECKPTEFQCHNQQCVAATRRCDGAPDCQVMEDEYGCAPPCSGQEAFLCPSDGFCVNSEHVCSGIGECSYAWDEFDCGRCGGLHISLTPNETFSLSQTIDTSVECIWLVSASTNHTRIRVEILELPIYEYYDDWDLFVYAGLYFGTGHEPSTTTATHAFTQVTYLGTISFEGPHFWIWLDKSSLDFNTPGRRYLRLNITEYDEKECGEKEYSCLSGTLCINQSKVCDGKPDCPEFEDEFDCGLCGSGQFKCGNSPLCLTSFDLCDRIYSCKDHSDEINCAPCGQLHNDITSGPRSITSIGYPSSYPPNSMCYWLLYSDPGYDVVVVFHDSHTEEFADGLFMFNGIMWVAGVSGERYPQRVAVKEYVALLFISDFIYEYPGVNFTVQQVQSASCSEGEVACNDTDVLFCILESQVGDGKADCPDGIDESSSVGTCGETLIDVPWNDFYDLTSPLFHIGAYPHKSTCVWLLLTGTSRYQKIKLDILAFHLEQNYDYLHLGVGNDSSEGLVASLTGTTKILRVHFESDRAWLRLQTDIFGSAEGFHVTLKAVDKHAVADCNPRCELPEGSVLCLQPDAFCDGFIDCYDRSDEHDKCNISCGLDQYLCAGKHQCVLLESICDGTSDCEFGDDEQMCDVRGRPEECSGALIETKLQVKCNQGWNLATLNHIAAITSMLELTEGNATTLEEGLFKRFPKLRTLSLRRNNISYIKLGAFAGLRNLTSLDLSENKIGELDGGVFSELTTLTVLGMRKVPLRLISDRAFESLKNLETLILMPDNSPADTNGFFQTLSATKVEDGALKDLTSLQTVYVDDHRLCCDFKSLLPDDNQCINIQLQSPLFNCGRLMPNTLLQVFMWILGFSALIGNLLVIAWRIREDSGKGSKYVHSFLVLNLAMSDLLMGAYMVIIATVDAIKKEEYYLTATEWRNSALCKAAGVISVLSSEASVFFITLISVDRYLCIVHPFSRLRLQGKSVWVSVASIWVTCLVASLVPTVLVTSDSDIYGLSDVCIGLPLLTRPVTFTFKEEDLGGGLGNDTFLIPHPQGSKPTWLYSIVLFLGVNLVCFLLVSFCYAAIFVKVKRSIRRVKRHQAHKDEEIKMASKMAVIVGSDFLCWMPVIILGILSQTSVIQIQPEVYAWLVVFVLPINSSLNPYLYTIVTMVSRKQQAKQALKKEQKPKVYLISKTPLEQKKTPSILSNTATGSTHLER</sequence>
<dbReference type="InterPro" id="IPR002172">
    <property type="entry name" value="LDrepeatLR_classA_rpt"/>
</dbReference>
<keyword evidence="8 14" id="KW-0472">Membrane</keyword>
<dbReference type="RefSeq" id="XP_038052703.1">
    <property type="nucleotide sequence ID" value="XM_038196775.1"/>
</dbReference>
<keyword evidence="5" id="KW-0677">Repeat</keyword>
<dbReference type="GO" id="GO:0008528">
    <property type="term" value="F:G protein-coupled peptide receptor activity"/>
    <property type="evidence" value="ECO:0007669"/>
    <property type="project" value="TreeGrafter"/>
</dbReference>
<dbReference type="InterPro" id="IPR032675">
    <property type="entry name" value="LRR_dom_sf"/>
</dbReference>
<evidence type="ECO:0000313" key="18">
    <source>
        <dbReference type="EnsemblMetazoa" id="XP_038052703.1"/>
    </source>
</evidence>
<keyword evidence="10 13" id="KW-0675">Receptor</keyword>
<feature type="domain" description="G-protein coupled receptors family 1 profile" evidence="17">
    <location>
        <begin position="1189"/>
        <end position="1478"/>
    </location>
</feature>
<feature type="disulfide bond" evidence="12">
    <location>
        <begin position="944"/>
        <end position="959"/>
    </location>
</feature>
<protein>
    <submittedName>
        <fullName evidence="18">Uncharacterized protein</fullName>
    </submittedName>
</protein>
<feature type="transmembrane region" description="Helical" evidence="14">
    <location>
        <begin position="1298"/>
        <end position="1319"/>
    </location>
</feature>
<dbReference type="InterPro" id="IPR000859">
    <property type="entry name" value="CUB_dom"/>
</dbReference>
<feature type="transmembrane region" description="Helical" evidence="14">
    <location>
        <begin position="1423"/>
        <end position="1446"/>
    </location>
</feature>
<dbReference type="CDD" id="cd00112">
    <property type="entry name" value="LDLa"/>
    <property type="match status" value="5"/>
</dbReference>
<dbReference type="PANTHER" id="PTHR24372:SF77">
    <property type="entry name" value="G-PROTEIN COUPLED RECEPTORS FAMILY 1 PROFILE DOMAIN-CONTAINING PROTEIN"/>
    <property type="match status" value="1"/>
</dbReference>
<dbReference type="PROSITE" id="PS00237">
    <property type="entry name" value="G_PROTEIN_RECEP_F1_1"/>
    <property type="match status" value="1"/>
</dbReference>
<keyword evidence="19" id="KW-1185">Reference proteome</keyword>
<dbReference type="GO" id="GO:0005886">
    <property type="term" value="C:plasma membrane"/>
    <property type="evidence" value="ECO:0007669"/>
    <property type="project" value="UniProtKB-SubCell"/>
</dbReference>
<dbReference type="Gene3D" id="1.20.1070.10">
    <property type="entry name" value="Rhodopsin 7-helix transmembrane proteins"/>
    <property type="match status" value="1"/>
</dbReference>
<keyword evidence="7 13" id="KW-0297">G-protein coupled receptor</keyword>
<feature type="disulfide bond" evidence="12">
    <location>
        <begin position="337"/>
        <end position="355"/>
    </location>
</feature>
<dbReference type="InterPro" id="IPR001611">
    <property type="entry name" value="Leu-rich_rpt"/>
</dbReference>
<dbReference type="SMART" id="SM00369">
    <property type="entry name" value="LRR_TYP"/>
    <property type="match status" value="2"/>
</dbReference>
<evidence type="ECO:0000256" key="1">
    <source>
        <dbReference type="ARBA" id="ARBA00004651"/>
    </source>
</evidence>
<feature type="disulfide bond" evidence="12">
    <location>
        <begin position="553"/>
        <end position="568"/>
    </location>
</feature>
<keyword evidence="6 14" id="KW-1133">Transmembrane helix</keyword>
<feature type="disulfide bond" evidence="12">
    <location>
        <begin position="185"/>
        <end position="200"/>
    </location>
</feature>
<feature type="transmembrane region" description="Helical" evidence="14">
    <location>
        <begin position="1177"/>
        <end position="1196"/>
    </location>
</feature>
<feature type="domain" description="CUB" evidence="16">
    <location>
        <begin position="761"/>
        <end position="876"/>
    </location>
</feature>
<dbReference type="PROSITE" id="PS01180">
    <property type="entry name" value="CUB"/>
    <property type="match status" value="2"/>
</dbReference>
<feature type="signal peptide" evidence="15">
    <location>
        <begin position="1"/>
        <end position="27"/>
    </location>
</feature>
<dbReference type="InterPro" id="IPR036055">
    <property type="entry name" value="LDL_receptor-like_sf"/>
</dbReference>
<evidence type="ECO:0000256" key="15">
    <source>
        <dbReference type="SAM" id="SignalP"/>
    </source>
</evidence>
<keyword evidence="4 13" id="KW-0812">Transmembrane</keyword>
<dbReference type="PRINTS" id="PR00237">
    <property type="entry name" value="GPCRRHODOPSN"/>
</dbReference>
<dbReference type="PROSITE" id="PS51450">
    <property type="entry name" value="LRR"/>
    <property type="match status" value="1"/>
</dbReference>
<dbReference type="InterPro" id="IPR023415">
    <property type="entry name" value="LDLR_class-A_CS"/>
</dbReference>
<feature type="chain" id="PRO_5037907857" evidence="15">
    <location>
        <begin position="28"/>
        <end position="1531"/>
    </location>
</feature>
<comment type="caution">
    <text evidence="12">Lacks conserved residue(s) required for the propagation of feature annotation.</text>
</comment>
<evidence type="ECO:0000256" key="6">
    <source>
        <dbReference type="ARBA" id="ARBA00022989"/>
    </source>
</evidence>
<dbReference type="InterPro" id="IPR000276">
    <property type="entry name" value="GPCR_Rhodpsn"/>
</dbReference>
<dbReference type="CDD" id="cd00041">
    <property type="entry name" value="CUB"/>
    <property type="match status" value="2"/>
</dbReference>
<dbReference type="SMART" id="SM00042">
    <property type="entry name" value="CUB"/>
    <property type="match status" value="2"/>
</dbReference>
<dbReference type="SMART" id="SM00192">
    <property type="entry name" value="LDLa"/>
    <property type="match status" value="8"/>
</dbReference>
<dbReference type="GO" id="GO:0007189">
    <property type="term" value="P:adenylate cyclase-activating G protein-coupled receptor signaling pathway"/>
    <property type="evidence" value="ECO:0007669"/>
    <property type="project" value="TreeGrafter"/>
</dbReference>
<dbReference type="GO" id="GO:0009755">
    <property type="term" value="P:hormone-mediated signaling pathway"/>
    <property type="evidence" value="ECO:0007669"/>
    <property type="project" value="TreeGrafter"/>
</dbReference>
<dbReference type="InterPro" id="IPR017452">
    <property type="entry name" value="GPCR_Rhodpsn_7TM"/>
</dbReference>
<evidence type="ECO:0000313" key="19">
    <source>
        <dbReference type="Proteomes" id="UP000887568"/>
    </source>
</evidence>
<feature type="disulfide bond" evidence="12">
    <location>
        <begin position="349"/>
        <end position="364"/>
    </location>
</feature>
<evidence type="ECO:0000256" key="5">
    <source>
        <dbReference type="ARBA" id="ARBA00022737"/>
    </source>
</evidence>
<feature type="transmembrane region" description="Helical" evidence="14">
    <location>
        <begin position="1373"/>
        <end position="1402"/>
    </location>
</feature>
<keyword evidence="11 13" id="KW-0807">Transducer</keyword>
<dbReference type="PROSITE" id="PS50262">
    <property type="entry name" value="G_PROTEIN_RECEP_F1_2"/>
    <property type="match status" value="1"/>
</dbReference>
<reference evidence="18" key="1">
    <citation type="submission" date="2022-11" db="UniProtKB">
        <authorList>
            <consortium name="EnsemblMetazoa"/>
        </authorList>
    </citation>
    <scope>IDENTIFICATION</scope>
</reference>
<organism evidence="18 19">
    <name type="scientific">Patiria miniata</name>
    <name type="common">Bat star</name>
    <name type="synonym">Asterina miniata</name>
    <dbReference type="NCBI Taxonomy" id="46514"/>
    <lineage>
        <taxon>Eukaryota</taxon>
        <taxon>Metazoa</taxon>
        <taxon>Echinodermata</taxon>
        <taxon>Eleutherozoa</taxon>
        <taxon>Asterozoa</taxon>
        <taxon>Asteroidea</taxon>
        <taxon>Valvatacea</taxon>
        <taxon>Valvatida</taxon>
        <taxon>Asterinidae</taxon>
        <taxon>Patiria</taxon>
    </lineage>
</organism>
<dbReference type="PROSITE" id="PS01209">
    <property type="entry name" value="LDLRA_1"/>
    <property type="match status" value="2"/>
</dbReference>
<evidence type="ECO:0000256" key="2">
    <source>
        <dbReference type="ARBA" id="ARBA00022475"/>
    </source>
</evidence>
<feature type="transmembrane region" description="Helical" evidence="14">
    <location>
        <begin position="1208"/>
        <end position="1237"/>
    </location>
</feature>
<keyword evidence="2" id="KW-1003">Cell membrane</keyword>
<evidence type="ECO:0000259" key="17">
    <source>
        <dbReference type="PROSITE" id="PS50262"/>
    </source>
</evidence>
<evidence type="ECO:0000256" key="12">
    <source>
        <dbReference type="PROSITE-ProRule" id="PRU00124"/>
    </source>
</evidence>
<evidence type="ECO:0000256" key="11">
    <source>
        <dbReference type="ARBA" id="ARBA00023224"/>
    </source>
</evidence>
<dbReference type="GeneID" id="119725370"/>
<evidence type="ECO:0000256" key="9">
    <source>
        <dbReference type="ARBA" id="ARBA00023157"/>
    </source>
</evidence>
<keyword evidence="15" id="KW-0732">Signal</keyword>
<dbReference type="SUPFAM" id="SSF49854">
    <property type="entry name" value="Spermadhesin, CUB domain"/>
    <property type="match status" value="2"/>
</dbReference>
<dbReference type="Proteomes" id="UP000887568">
    <property type="component" value="Unplaced"/>
</dbReference>
<evidence type="ECO:0000256" key="7">
    <source>
        <dbReference type="ARBA" id="ARBA00023040"/>
    </source>
</evidence>
<evidence type="ECO:0000256" key="4">
    <source>
        <dbReference type="ARBA" id="ARBA00022692"/>
    </source>
</evidence>
<comment type="similarity">
    <text evidence="13">Belongs to the G-protein coupled receptor 1 family.</text>
</comment>
<proteinExistence type="inferred from homology"/>
<dbReference type="PROSITE" id="PS50068">
    <property type="entry name" value="LDLRA_2"/>
    <property type="match status" value="7"/>
</dbReference>
<dbReference type="SUPFAM" id="SSF81321">
    <property type="entry name" value="Family A G protein-coupled receptor-like"/>
    <property type="match status" value="1"/>
</dbReference>
<evidence type="ECO:0000256" key="14">
    <source>
        <dbReference type="SAM" id="Phobius"/>
    </source>
</evidence>
<feature type="domain" description="CUB" evidence="16">
    <location>
        <begin position="609"/>
        <end position="717"/>
    </location>
</feature>
<dbReference type="Pfam" id="PF00001">
    <property type="entry name" value="7tm_1"/>
    <property type="match status" value="2"/>
</dbReference>
<dbReference type="OrthoDB" id="9991628at2759"/>
<dbReference type="InterPro" id="IPR003591">
    <property type="entry name" value="Leu-rich_rpt_typical-subtyp"/>
</dbReference>